<evidence type="ECO:0000313" key="2">
    <source>
        <dbReference type="EMBL" id="KAF9817482.1"/>
    </source>
</evidence>
<evidence type="ECO:0000313" key="3">
    <source>
        <dbReference type="Proteomes" id="UP000639403"/>
    </source>
</evidence>
<organism evidence="2 3">
    <name type="scientific">Rhodonia placenta</name>
    <dbReference type="NCBI Taxonomy" id="104341"/>
    <lineage>
        <taxon>Eukaryota</taxon>
        <taxon>Fungi</taxon>
        <taxon>Dikarya</taxon>
        <taxon>Basidiomycota</taxon>
        <taxon>Agaricomycotina</taxon>
        <taxon>Agaricomycetes</taxon>
        <taxon>Polyporales</taxon>
        <taxon>Adustoporiaceae</taxon>
        <taxon>Rhodonia</taxon>
    </lineage>
</organism>
<accession>A0A8H7P5X6</accession>
<name>A0A8H7P5X6_9APHY</name>
<dbReference type="Proteomes" id="UP000639403">
    <property type="component" value="Unassembled WGS sequence"/>
</dbReference>
<dbReference type="EMBL" id="JADOXO010000042">
    <property type="protein sequence ID" value="KAF9817482.1"/>
    <property type="molecule type" value="Genomic_DNA"/>
</dbReference>
<sequence length="324" mass="35310">MGKTTAEVKKIGRKTSSAVAHAPVEVPKSLRCHGRLSDFDLQTERYRIDGKIRISGASEDLKEASLEEQNPNAAQEEHDSLFDGPLSLGDAGTISDEVWDTLDITHSERPFSSLPMMPATTAVCSLCLLKAGLPLQDAPEEADDWVTVIFIYDSGNSVEDCGTTGSPAPNERTRDGPSVAAPFGGRPRAPESQKKTHRQQRYGQHLQLGLVARVRGAFERKLFGETARLLHTGSVGLRNHRAAWRSPRRSVLCDGQHHPAFSRSLGNGGPMGETSMAKGETVDDTALQVGRPAWGSGVRIVRAKGYDRQLRLGLFDWAWGRGAY</sequence>
<gene>
    <name evidence="2" type="ORF">IEO21_03439</name>
</gene>
<feature type="region of interest" description="Disordered" evidence="1">
    <location>
        <begin position="1"/>
        <end position="20"/>
    </location>
</feature>
<dbReference type="AlphaFoldDB" id="A0A8H7P5X6"/>
<reference evidence="2" key="2">
    <citation type="journal article" name="Front. Microbiol.">
        <title>Degradative Capacity of Two Strains of Rhodonia placenta: From Phenotype to Genotype.</title>
        <authorList>
            <person name="Kolle M."/>
            <person name="Horta M.A.C."/>
            <person name="Nowrousian M."/>
            <person name="Ohm R.A."/>
            <person name="Benz J.P."/>
            <person name="Pilgard A."/>
        </authorList>
    </citation>
    <scope>NUCLEOTIDE SEQUENCE</scope>
    <source>
        <strain evidence="2">FPRL280</strain>
    </source>
</reference>
<proteinExistence type="predicted"/>
<evidence type="ECO:0000256" key="1">
    <source>
        <dbReference type="SAM" id="MobiDB-lite"/>
    </source>
</evidence>
<feature type="region of interest" description="Disordered" evidence="1">
    <location>
        <begin position="160"/>
        <end position="202"/>
    </location>
</feature>
<reference evidence="2" key="1">
    <citation type="submission" date="2020-11" db="EMBL/GenBank/DDBJ databases">
        <authorList>
            <person name="Koelle M."/>
            <person name="Horta M.A.C."/>
            <person name="Nowrousian M."/>
            <person name="Ohm R.A."/>
            <person name="Benz P."/>
            <person name="Pilgard A."/>
        </authorList>
    </citation>
    <scope>NUCLEOTIDE SEQUENCE</scope>
    <source>
        <strain evidence="2">FPRL280</strain>
    </source>
</reference>
<feature type="compositionally biased region" description="Basic and acidic residues" evidence="1">
    <location>
        <begin position="1"/>
        <end position="10"/>
    </location>
</feature>
<feature type="region of interest" description="Disordered" evidence="1">
    <location>
        <begin position="60"/>
        <end position="80"/>
    </location>
</feature>
<comment type="caution">
    <text evidence="2">The sequence shown here is derived from an EMBL/GenBank/DDBJ whole genome shotgun (WGS) entry which is preliminary data.</text>
</comment>
<protein>
    <submittedName>
        <fullName evidence="2">Uncharacterized protein</fullName>
    </submittedName>
</protein>